<dbReference type="GO" id="GO:0005975">
    <property type="term" value="P:carbohydrate metabolic process"/>
    <property type="evidence" value="ECO:0007669"/>
    <property type="project" value="InterPro"/>
</dbReference>
<feature type="domain" description="Carbohydrate kinase FGGY C-terminal" evidence="3">
    <location>
        <begin position="8"/>
        <end position="155"/>
    </location>
</feature>
<sequence length="155" mass="17367">IGSGVTHAWFKDIFGQEEKEIAEKVNKSYYEILDKKAQSVPPGSNALIAIGHLGGRGYQVDPNIRGLWIGHTWNHKKEHFYKSILESFAYEYGNVIDIIKKNYPHLSLKEINVIGGGAKSDLWNQIKSDVTGIRYVKLNREDATLFGSILIAGHA</sequence>
<evidence type="ECO:0000313" key="4">
    <source>
        <dbReference type="EMBL" id="GAH15388.1"/>
    </source>
</evidence>
<dbReference type="SUPFAM" id="SSF53067">
    <property type="entry name" value="Actin-like ATPase domain"/>
    <property type="match status" value="1"/>
</dbReference>
<dbReference type="InterPro" id="IPR018485">
    <property type="entry name" value="FGGY_C"/>
</dbReference>
<name>X1F3J9_9ZZZZ</name>
<protein>
    <recommendedName>
        <fullName evidence="3">Carbohydrate kinase FGGY C-terminal domain-containing protein</fullName>
    </recommendedName>
</protein>
<dbReference type="EMBL" id="BART01036880">
    <property type="protein sequence ID" value="GAH15388.1"/>
    <property type="molecule type" value="Genomic_DNA"/>
</dbReference>
<proteinExistence type="predicted"/>
<evidence type="ECO:0000256" key="2">
    <source>
        <dbReference type="ARBA" id="ARBA00022777"/>
    </source>
</evidence>
<dbReference type="CDD" id="cd00366">
    <property type="entry name" value="ASKHA_NBD_FGGY"/>
    <property type="match status" value="1"/>
</dbReference>
<dbReference type="PANTHER" id="PTHR43095:SF5">
    <property type="entry name" value="XYLULOSE KINASE"/>
    <property type="match status" value="1"/>
</dbReference>
<evidence type="ECO:0000256" key="1">
    <source>
        <dbReference type="ARBA" id="ARBA00022679"/>
    </source>
</evidence>
<dbReference type="InterPro" id="IPR043129">
    <property type="entry name" value="ATPase_NBD"/>
</dbReference>
<dbReference type="PANTHER" id="PTHR43095">
    <property type="entry name" value="SUGAR KINASE"/>
    <property type="match status" value="1"/>
</dbReference>
<keyword evidence="1" id="KW-0808">Transferase</keyword>
<keyword evidence="2" id="KW-0418">Kinase</keyword>
<reference evidence="4" key="1">
    <citation type="journal article" date="2014" name="Front. Microbiol.">
        <title>High frequency of phylogenetically diverse reductive dehalogenase-homologous genes in deep subseafloor sedimentary metagenomes.</title>
        <authorList>
            <person name="Kawai M."/>
            <person name="Futagami T."/>
            <person name="Toyoda A."/>
            <person name="Takaki Y."/>
            <person name="Nishi S."/>
            <person name="Hori S."/>
            <person name="Arai W."/>
            <person name="Tsubouchi T."/>
            <person name="Morono Y."/>
            <person name="Uchiyama I."/>
            <person name="Ito T."/>
            <person name="Fujiyama A."/>
            <person name="Inagaki F."/>
            <person name="Takami H."/>
        </authorList>
    </citation>
    <scope>NUCLEOTIDE SEQUENCE</scope>
    <source>
        <strain evidence="4">Expedition CK06-06</strain>
    </source>
</reference>
<dbReference type="AlphaFoldDB" id="X1F3J9"/>
<dbReference type="InterPro" id="IPR050406">
    <property type="entry name" value="FGGY_Carb_Kinase"/>
</dbReference>
<evidence type="ECO:0000259" key="3">
    <source>
        <dbReference type="Pfam" id="PF02782"/>
    </source>
</evidence>
<feature type="non-terminal residue" evidence="4">
    <location>
        <position position="1"/>
    </location>
</feature>
<dbReference type="Gene3D" id="3.30.420.40">
    <property type="match status" value="1"/>
</dbReference>
<dbReference type="GO" id="GO:0016301">
    <property type="term" value="F:kinase activity"/>
    <property type="evidence" value="ECO:0007669"/>
    <property type="project" value="UniProtKB-KW"/>
</dbReference>
<comment type="caution">
    <text evidence="4">The sequence shown here is derived from an EMBL/GenBank/DDBJ whole genome shotgun (WGS) entry which is preliminary data.</text>
</comment>
<accession>X1F3J9</accession>
<dbReference type="Pfam" id="PF02782">
    <property type="entry name" value="FGGY_C"/>
    <property type="match status" value="1"/>
</dbReference>
<gene>
    <name evidence="4" type="ORF">S01H4_61990</name>
</gene>
<organism evidence="4">
    <name type="scientific">marine sediment metagenome</name>
    <dbReference type="NCBI Taxonomy" id="412755"/>
    <lineage>
        <taxon>unclassified sequences</taxon>
        <taxon>metagenomes</taxon>
        <taxon>ecological metagenomes</taxon>
    </lineage>
</organism>